<dbReference type="EnsemblMetazoa" id="Aqu2.1.22387_001">
    <property type="protein sequence ID" value="Aqu2.1.22387_001"/>
    <property type="gene ID" value="Aqu2.1.22387"/>
</dbReference>
<dbReference type="STRING" id="400682.A0A1X7U3B8"/>
<dbReference type="GO" id="GO:0003723">
    <property type="term" value="F:RNA binding"/>
    <property type="evidence" value="ECO:0007669"/>
    <property type="project" value="UniProtKB-UniRule"/>
</dbReference>
<keyword evidence="8" id="KW-0539">Nucleus</keyword>
<dbReference type="InterPro" id="IPR000504">
    <property type="entry name" value="RRM_dom"/>
</dbReference>
<dbReference type="SUPFAM" id="SSF54928">
    <property type="entry name" value="RNA-binding domain, RBD"/>
    <property type="match status" value="1"/>
</dbReference>
<feature type="compositionally biased region" description="Pro residues" evidence="11">
    <location>
        <begin position="297"/>
        <end position="436"/>
    </location>
</feature>
<evidence type="ECO:0000256" key="10">
    <source>
        <dbReference type="PROSITE-ProRule" id="PRU00176"/>
    </source>
</evidence>
<dbReference type="PRINTS" id="PR01217">
    <property type="entry name" value="PRICHEXTENSN"/>
</dbReference>
<keyword evidence="7" id="KW-0508">mRNA splicing</keyword>
<dbReference type="KEGG" id="aqu:100632549"/>
<dbReference type="GO" id="GO:0005686">
    <property type="term" value="C:U2 snRNP"/>
    <property type="evidence" value="ECO:0007669"/>
    <property type="project" value="TreeGrafter"/>
</dbReference>
<organism evidence="13">
    <name type="scientific">Amphimedon queenslandica</name>
    <name type="common">Sponge</name>
    <dbReference type="NCBI Taxonomy" id="400682"/>
    <lineage>
        <taxon>Eukaryota</taxon>
        <taxon>Metazoa</taxon>
        <taxon>Porifera</taxon>
        <taxon>Demospongiae</taxon>
        <taxon>Heteroscleromorpha</taxon>
        <taxon>Haplosclerida</taxon>
        <taxon>Niphatidae</taxon>
        <taxon>Amphimedon</taxon>
    </lineage>
</organism>
<evidence type="ECO:0000313" key="14">
    <source>
        <dbReference type="Proteomes" id="UP000007879"/>
    </source>
</evidence>
<dbReference type="FunFam" id="3.30.70.330:FF:000059">
    <property type="entry name" value="splicing factor 3B subunit 4"/>
    <property type="match status" value="1"/>
</dbReference>
<evidence type="ECO:0000256" key="8">
    <source>
        <dbReference type="ARBA" id="ARBA00023242"/>
    </source>
</evidence>
<dbReference type="InterPro" id="IPR012677">
    <property type="entry name" value="Nucleotide-bd_a/b_plait_sf"/>
</dbReference>
<reference evidence="14" key="1">
    <citation type="journal article" date="2010" name="Nature">
        <title>The Amphimedon queenslandica genome and the evolution of animal complexity.</title>
        <authorList>
            <person name="Srivastava M."/>
            <person name="Simakov O."/>
            <person name="Chapman J."/>
            <person name="Fahey B."/>
            <person name="Gauthier M.E."/>
            <person name="Mitros T."/>
            <person name="Richards G.S."/>
            <person name="Conaco C."/>
            <person name="Dacre M."/>
            <person name="Hellsten U."/>
            <person name="Larroux C."/>
            <person name="Putnam N.H."/>
            <person name="Stanke M."/>
            <person name="Adamska M."/>
            <person name="Darling A."/>
            <person name="Degnan S.M."/>
            <person name="Oakley T.H."/>
            <person name="Plachetzki D.C."/>
            <person name="Zhai Y."/>
            <person name="Adamski M."/>
            <person name="Calcino A."/>
            <person name="Cummins S.F."/>
            <person name="Goodstein D.M."/>
            <person name="Harris C."/>
            <person name="Jackson D.J."/>
            <person name="Leys S.P."/>
            <person name="Shu S."/>
            <person name="Woodcroft B.J."/>
            <person name="Vervoort M."/>
            <person name="Kosik K.S."/>
            <person name="Manning G."/>
            <person name="Degnan B.M."/>
            <person name="Rokhsar D.S."/>
        </authorList>
    </citation>
    <scope>NUCLEOTIDE SEQUENCE [LARGE SCALE GENOMIC DNA]</scope>
</reference>
<gene>
    <name evidence="13" type="primary">100632549</name>
</gene>
<dbReference type="EnsemblMetazoa" id="XM_011407800.2">
    <property type="protein sequence ID" value="XP_011406102.1"/>
    <property type="gene ID" value="LOC100632549"/>
</dbReference>
<feature type="domain" description="RRM" evidence="12">
    <location>
        <begin position="13"/>
        <end position="91"/>
    </location>
</feature>
<dbReference type="AlphaFoldDB" id="A0A1X7U3B8"/>
<dbReference type="PANTHER" id="PTHR48030:SF3">
    <property type="entry name" value="SPLICING FACTOR 3B SUBUNIT 4"/>
    <property type="match status" value="1"/>
</dbReference>
<accession>A0A1X7U3B8</accession>
<dbReference type="Gene3D" id="3.30.70.330">
    <property type="match status" value="2"/>
</dbReference>
<dbReference type="GO" id="GO:0005730">
    <property type="term" value="C:nucleolus"/>
    <property type="evidence" value="ECO:0007669"/>
    <property type="project" value="TreeGrafter"/>
</dbReference>
<reference evidence="13" key="2">
    <citation type="submission" date="2017-05" db="UniProtKB">
        <authorList>
            <consortium name="EnsemblMetazoa"/>
        </authorList>
    </citation>
    <scope>IDENTIFICATION</scope>
</reference>
<keyword evidence="4" id="KW-0747">Spliceosome</keyword>
<name>A0A1X7U3B8_AMPQE</name>
<dbReference type="FunCoup" id="A0A1X7U3B8">
    <property type="interactions" value="550"/>
</dbReference>
<proteinExistence type="inferred from homology"/>
<dbReference type="SMART" id="SM00360">
    <property type="entry name" value="RRM"/>
    <property type="match status" value="2"/>
</dbReference>
<dbReference type="OMA" id="HNGFGFC"/>
<dbReference type="InterPro" id="IPR034159">
    <property type="entry name" value="SF3B4_RRM2"/>
</dbReference>
<evidence type="ECO:0000256" key="2">
    <source>
        <dbReference type="ARBA" id="ARBA00008363"/>
    </source>
</evidence>
<dbReference type="InterPro" id="IPR034158">
    <property type="entry name" value="SF3B4_RRM1"/>
</dbReference>
<evidence type="ECO:0000256" key="4">
    <source>
        <dbReference type="ARBA" id="ARBA00022728"/>
    </source>
</evidence>
<comment type="subcellular location">
    <subcellularLocation>
        <location evidence="1">Nucleus</location>
    </subcellularLocation>
</comment>
<evidence type="ECO:0000256" key="6">
    <source>
        <dbReference type="ARBA" id="ARBA00022884"/>
    </source>
</evidence>
<dbReference type="FunFam" id="3.30.70.330:FF:000121">
    <property type="entry name" value="Splicing factor 3b subunit 4"/>
    <property type="match status" value="1"/>
</dbReference>
<evidence type="ECO:0000256" key="7">
    <source>
        <dbReference type="ARBA" id="ARBA00023187"/>
    </source>
</evidence>
<evidence type="ECO:0000256" key="1">
    <source>
        <dbReference type="ARBA" id="ARBA00004123"/>
    </source>
</evidence>
<comment type="similarity">
    <text evidence="2">Belongs to the SF3B4 family.</text>
</comment>
<keyword evidence="5" id="KW-0677">Repeat</keyword>
<evidence type="ECO:0000313" key="13">
    <source>
        <dbReference type="EnsemblMetazoa" id="Aqu2.1.22387_001"/>
    </source>
</evidence>
<keyword evidence="3" id="KW-0507">mRNA processing</keyword>
<dbReference type="Proteomes" id="UP000007879">
    <property type="component" value="Unassembled WGS sequence"/>
</dbReference>
<sequence length="436" mass="45083">MAGGPIQERNQDATIYVGGLDEKVSESVLWELFLQAGPVVNIHIPRDRITQTHQGYGFVEFMGEDDADYAIKIMNMIKLYGKPIRVNKAASNMKSLDIGANLFIGNLDPEIDEKMLYDIFSAFGVILQAPKIMRDVDSGGSKGFAFVNFASFDASDAAIEAMNGQYLCNRQVSVSYAFKKESKGERHGTWEERYLAKQSPLLQTDRPHQLFADAPPKAPVAIAAGFPIPAAPSMAPAPLFPGMPNPVPIPSLFSAGGPPPPGFPGMTAPPPGHQLILHQIPIHQAGVPLMGDMHLPPGVPPHRPPGAPPPGPPGALPPGVPPPGPPGAPPPGVPLPRPPGGPPPGPPPSHVPLPPQAAPGPPPPGAPHHAPPPPHGMGGPPPPPPHGMGGPPPPVRGLLPPPGPPGPPVGIPPPAPGGLPPPAPPGHPLPPGLMSQ</sequence>
<dbReference type="eggNOG" id="KOG0131">
    <property type="taxonomic scope" value="Eukaryota"/>
</dbReference>
<dbReference type="PANTHER" id="PTHR48030">
    <property type="entry name" value="SPLICING FACTOR 3B SUBUNIT 4"/>
    <property type="match status" value="1"/>
</dbReference>
<dbReference type="GO" id="GO:0006397">
    <property type="term" value="P:mRNA processing"/>
    <property type="evidence" value="ECO:0007669"/>
    <property type="project" value="UniProtKB-KW"/>
</dbReference>
<dbReference type="CDD" id="cd12334">
    <property type="entry name" value="RRM1_SF3B4"/>
    <property type="match status" value="1"/>
</dbReference>
<dbReference type="GO" id="GO:0008380">
    <property type="term" value="P:RNA splicing"/>
    <property type="evidence" value="ECO:0007669"/>
    <property type="project" value="UniProtKB-KW"/>
</dbReference>
<evidence type="ECO:0000256" key="9">
    <source>
        <dbReference type="ARBA" id="ARBA00070533"/>
    </source>
</evidence>
<dbReference type="CDD" id="cd12335">
    <property type="entry name" value="RRM2_SF3B4"/>
    <property type="match status" value="1"/>
</dbReference>
<evidence type="ECO:0000259" key="12">
    <source>
        <dbReference type="PROSITE" id="PS50102"/>
    </source>
</evidence>
<feature type="domain" description="RRM" evidence="12">
    <location>
        <begin position="100"/>
        <end position="179"/>
    </location>
</feature>
<keyword evidence="6 10" id="KW-0694">RNA-binding</keyword>
<dbReference type="InParanoid" id="A0A1X7U3B8"/>
<dbReference type="OrthoDB" id="10259687at2759"/>
<evidence type="ECO:0000256" key="5">
    <source>
        <dbReference type="ARBA" id="ARBA00022737"/>
    </source>
</evidence>
<protein>
    <recommendedName>
        <fullName evidence="9">Splicing factor 3B subunit 4</fullName>
    </recommendedName>
</protein>
<dbReference type="PROSITE" id="PS50102">
    <property type="entry name" value="RRM"/>
    <property type="match status" value="2"/>
</dbReference>
<evidence type="ECO:0000256" key="11">
    <source>
        <dbReference type="SAM" id="MobiDB-lite"/>
    </source>
</evidence>
<dbReference type="Pfam" id="PF00076">
    <property type="entry name" value="RRM_1"/>
    <property type="match status" value="2"/>
</dbReference>
<feature type="region of interest" description="Disordered" evidence="11">
    <location>
        <begin position="288"/>
        <end position="436"/>
    </location>
</feature>
<dbReference type="GO" id="GO:0048026">
    <property type="term" value="P:positive regulation of mRNA splicing, via spliceosome"/>
    <property type="evidence" value="ECO:0007669"/>
    <property type="project" value="TreeGrafter"/>
</dbReference>
<evidence type="ECO:0000256" key="3">
    <source>
        <dbReference type="ARBA" id="ARBA00022664"/>
    </source>
</evidence>
<dbReference type="InterPro" id="IPR052084">
    <property type="entry name" value="SF3B4_spliceosome_assoc"/>
</dbReference>
<dbReference type="GO" id="GO:0071011">
    <property type="term" value="C:precatalytic spliceosome"/>
    <property type="evidence" value="ECO:0007669"/>
    <property type="project" value="TreeGrafter"/>
</dbReference>
<keyword evidence="14" id="KW-1185">Reference proteome</keyword>
<dbReference type="InterPro" id="IPR035979">
    <property type="entry name" value="RBD_domain_sf"/>
</dbReference>